<accession>A0ABR0M085</accession>
<feature type="domain" description="Peptidase M24" evidence="1">
    <location>
        <begin position="38"/>
        <end position="177"/>
    </location>
</feature>
<evidence type="ECO:0000313" key="2">
    <source>
        <dbReference type="EMBL" id="KAK5256707.1"/>
    </source>
</evidence>
<evidence type="ECO:0000259" key="1">
    <source>
        <dbReference type="Pfam" id="PF00557"/>
    </source>
</evidence>
<dbReference type="PANTHER" id="PTHR46112">
    <property type="entry name" value="AMINOPEPTIDASE"/>
    <property type="match status" value="1"/>
</dbReference>
<dbReference type="InterPro" id="IPR036005">
    <property type="entry name" value="Creatinase/aminopeptidase-like"/>
</dbReference>
<sequence>MEAIRIPLADGKSHTERELALIADRAALAGGAERIAYDSTVHPNLLMTDIGARRRGYVADGGRGFSYGTVNPEKRAIVEAAVRAVDAGLTYCRPGITASDLNTAIQKALVISGFEQFSSEAHRHGTGHCTGMDPEEGPWIGPGNRTVLRENMVFTLEATITVPGDGGLQTERIVCVSATGVNPLDVYPMELYR</sequence>
<comment type="caution">
    <text evidence="2">The sequence shown here is derived from an EMBL/GenBank/DDBJ whole genome shotgun (WGS) entry which is preliminary data.</text>
</comment>
<dbReference type="Gene3D" id="3.90.230.10">
    <property type="entry name" value="Creatinase/methionine aminopeptidase superfamily"/>
    <property type="match status" value="1"/>
</dbReference>
<dbReference type="Proteomes" id="UP001357485">
    <property type="component" value="Unassembled WGS sequence"/>
</dbReference>
<dbReference type="InterPro" id="IPR000994">
    <property type="entry name" value="Pept_M24"/>
</dbReference>
<dbReference type="EMBL" id="JAVRRA010008419">
    <property type="protein sequence ID" value="KAK5256707.1"/>
    <property type="molecule type" value="Genomic_DNA"/>
</dbReference>
<gene>
    <name evidence="2" type="ORF">LTR16_002598</name>
</gene>
<organism evidence="2 3">
    <name type="scientific">Cryomyces antarcticus</name>
    <dbReference type="NCBI Taxonomy" id="329879"/>
    <lineage>
        <taxon>Eukaryota</taxon>
        <taxon>Fungi</taxon>
        <taxon>Dikarya</taxon>
        <taxon>Ascomycota</taxon>
        <taxon>Pezizomycotina</taxon>
        <taxon>Dothideomycetes</taxon>
        <taxon>Dothideomycetes incertae sedis</taxon>
        <taxon>Cryomyces</taxon>
    </lineage>
</organism>
<keyword evidence="3" id="KW-1185">Reference proteome</keyword>
<reference evidence="2 3" key="1">
    <citation type="submission" date="2023-08" db="EMBL/GenBank/DDBJ databases">
        <title>Black Yeasts Isolated from many extreme environments.</title>
        <authorList>
            <person name="Coleine C."/>
            <person name="Stajich J.E."/>
            <person name="Selbmann L."/>
        </authorList>
    </citation>
    <scope>NUCLEOTIDE SEQUENCE [LARGE SCALE GENOMIC DNA]</scope>
    <source>
        <strain evidence="2 3">CCFEE 536</strain>
    </source>
</reference>
<dbReference type="PANTHER" id="PTHR46112:SF2">
    <property type="entry name" value="XAA-PRO AMINOPEPTIDASE P-RELATED"/>
    <property type="match status" value="1"/>
</dbReference>
<name>A0ABR0M085_9PEZI</name>
<dbReference type="InterPro" id="IPR050659">
    <property type="entry name" value="Peptidase_M24B"/>
</dbReference>
<proteinExistence type="predicted"/>
<evidence type="ECO:0000313" key="3">
    <source>
        <dbReference type="Proteomes" id="UP001357485"/>
    </source>
</evidence>
<dbReference type="Pfam" id="PF00557">
    <property type="entry name" value="Peptidase_M24"/>
    <property type="match status" value="1"/>
</dbReference>
<protein>
    <recommendedName>
        <fullName evidence="1">Peptidase M24 domain-containing protein</fullName>
    </recommendedName>
</protein>
<dbReference type="SUPFAM" id="SSF55920">
    <property type="entry name" value="Creatinase/aminopeptidase"/>
    <property type="match status" value="1"/>
</dbReference>